<evidence type="ECO:0000256" key="2">
    <source>
        <dbReference type="ARBA" id="ARBA00022692"/>
    </source>
</evidence>
<accession>A0A8S9KGJ3</accession>
<feature type="transmembrane region" description="Helical" evidence="5">
    <location>
        <begin position="95"/>
        <end position="113"/>
    </location>
</feature>
<dbReference type="EMBL" id="QGKY02000164">
    <property type="protein sequence ID" value="KAF2592961.1"/>
    <property type="molecule type" value="Genomic_DNA"/>
</dbReference>
<keyword evidence="3 5" id="KW-1133">Transmembrane helix</keyword>
<dbReference type="GO" id="GO:0008271">
    <property type="term" value="F:secondary active sulfate transmembrane transporter activity"/>
    <property type="evidence" value="ECO:0007669"/>
    <property type="project" value="InterPro"/>
</dbReference>
<evidence type="ECO:0000256" key="4">
    <source>
        <dbReference type="ARBA" id="ARBA00023136"/>
    </source>
</evidence>
<dbReference type="InterPro" id="IPR011547">
    <property type="entry name" value="SLC26A/SulP_dom"/>
</dbReference>
<proteinExistence type="predicted"/>
<dbReference type="GO" id="GO:0016020">
    <property type="term" value="C:membrane"/>
    <property type="evidence" value="ECO:0007669"/>
    <property type="project" value="UniProtKB-SubCell"/>
</dbReference>
<dbReference type="PROSITE" id="PS01130">
    <property type="entry name" value="SLC26A"/>
    <property type="match status" value="1"/>
</dbReference>
<dbReference type="Pfam" id="PF00916">
    <property type="entry name" value="Sulfate_transp"/>
    <property type="match status" value="1"/>
</dbReference>
<organism evidence="7">
    <name type="scientific">Brassica cretica</name>
    <name type="common">Mustard</name>
    <dbReference type="NCBI Taxonomy" id="69181"/>
    <lineage>
        <taxon>Eukaryota</taxon>
        <taxon>Viridiplantae</taxon>
        <taxon>Streptophyta</taxon>
        <taxon>Embryophyta</taxon>
        <taxon>Tracheophyta</taxon>
        <taxon>Spermatophyta</taxon>
        <taxon>Magnoliopsida</taxon>
        <taxon>eudicotyledons</taxon>
        <taxon>Gunneridae</taxon>
        <taxon>Pentapetalae</taxon>
        <taxon>rosids</taxon>
        <taxon>malvids</taxon>
        <taxon>Brassicales</taxon>
        <taxon>Brassicaceae</taxon>
        <taxon>Brassiceae</taxon>
        <taxon>Brassica</taxon>
    </lineage>
</organism>
<protein>
    <recommendedName>
        <fullName evidence="6">SLC26A/SulP transporter domain-containing protein</fullName>
    </recommendedName>
</protein>
<dbReference type="InterPro" id="IPR001902">
    <property type="entry name" value="SLC26A/SulP_fam"/>
</dbReference>
<dbReference type="InterPro" id="IPR018045">
    <property type="entry name" value="S04_transporter_CS"/>
</dbReference>
<feature type="transmembrane region" description="Helical" evidence="5">
    <location>
        <begin position="175"/>
        <end position="197"/>
    </location>
</feature>
<reference evidence="7" key="1">
    <citation type="submission" date="2019-12" db="EMBL/GenBank/DDBJ databases">
        <title>Genome sequencing and annotation of Brassica cretica.</title>
        <authorList>
            <person name="Studholme D.J."/>
            <person name="Sarris P.F."/>
        </authorList>
    </citation>
    <scope>NUCLEOTIDE SEQUENCE</scope>
    <source>
        <strain evidence="7">PFS-102/07</strain>
        <tissue evidence="7">Leaf</tissue>
    </source>
</reference>
<gene>
    <name evidence="7" type="ORF">F2Q70_00045619</name>
</gene>
<evidence type="ECO:0000259" key="6">
    <source>
        <dbReference type="Pfam" id="PF00916"/>
    </source>
</evidence>
<feature type="domain" description="SLC26A/SulP transporter" evidence="6">
    <location>
        <begin position="91"/>
        <end position="194"/>
    </location>
</feature>
<evidence type="ECO:0000256" key="5">
    <source>
        <dbReference type="SAM" id="Phobius"/>
    </source>
</evidence>
<evidence type="ECO:0000313" key="7">
    <source>
        <dbReference type="EMBL" id="KAF2592961.1"/>
    </source>
</evidence>
<evidence type="ECO:0000256" key="3">
    <source>
        <dbReference type="ARBA" id="ARBA00022989"/>
    </source>
</evidence>
<keyword evidence="2 5" id="KW-0812">Transmembrane</keyword>
<comment type="caution">
    <text evidence="7">The sequence shown here is derived from an EMBL/GenBank/DDBJ whole genome shotgun (WGS) entry which is preliminary data.</text>
</comment>
<dbReference type="AlphaFoldDB" id="A0A8S9KGJ3"/>
<evidence type="ECO:0000256" key="1">
    <source>
        <dbReference type="ARBA" id="ARBA00004141"/>
    </source>
</evidence>
<keyword evidence="4 5" id="KW-0472">Membrane</keyword>
<sequence length="202" mass="22882">MQRPTTITKMSIEMQSHQAEAAPAEEPLSQWLINMPEPPTMWQEFVGYIRTNVLSKKRNKMKKKPSNQVYSYLKSVFPILIWGRQYKLNMFKKDLMAGLTLASLCIPQSIGYANLAGLDPEYGLYTSVVPPLIYSMMGSSRELAIGPVAVVSLLLSSMVRDLQDPVTDPIAYRKIVFTATFFAGAFQAIFGLFRQIFHRYSL</sequence>
<name>A0A8S9KGJ3_BRACR</name>
<feature type="transmembrane region" description="Helical" evidence="5">
    <location>
        <begin position="133"/>
        <end position="155"/>
    </location>
</feature>
<comment type="subcellular location">
    <subcellularLocation>
        <location evidence="1">Membrane</location>
        <topology evidence="1">Multi-pass membrane protein</topology>
    </subcellularLocation>
</comment>
<dbReference type="PANTHER" id="PTHR11814">
    <property type="entry name" value="SULFATE TRANSPORTER"/>
    <property type="match status" value="1"/>
</dbReference>